<dbReference type="EMBL" id="RBXA01000003">
    <property type="protein sequence ID" value="RKS92578.1"/>
    <property type="molecule type" value="Genomic_DNA"/>
</dbReference>
<dbReference type="RefSeq" id="WP_121365824.1">
    <property type="nucleotide sequence ID" value="NZ_RBXA01000003.1"/>
</dbReference>
<feature type="chain" id="PRO_5019729517" description="Tissue inhibitor of metalloproteinase" evidence="1">
    <location>
        <begin position="19"/>
        <end position="188"/>
    </location>
</feature>
<dbReference type="Proteomes" id="UP000280091">
    <property type="component" value="Unassembled WGS sequence"/>
</dbReference>
<keyword evidence="1" id="KW-0732">Signal</keyword>
<evidence type="ECO:0008006" key="4">
    <source>
        <dbReference type="Google" id="ProtNLM"/>
    </source>
</evidence>
<comment type="caution">
    <text evidence="2">The sequence shown here is derived from an EMBL/GenBank/DDBJ whole genome shotgun (WGS) entry which is preliminary data.</text>
</comment>
<proteinExistence type="predicted"/>
<gene>
    <name evidence="2" type="ORF">BC952_2484</name>
</gene>
<reference evidence="2 3" key="1">
    <citation type="submission" date="2018-10" db="EMBL/GenBank/DDBJ databases">
        <title>Genomic Encyclopedia of Archaeal and Bacterial Type Strains, Phase II (KMG-II): from individual species to whole genera.</title>
        <authorList>
            <person name="Goeker M."/>
        </authorList>
    </citation>
    <scope>NUCLEOTIDE SEQUENCE [LARGE SCALE GENOMIC DNA]</scope>
    <source>
        <strain evidence="2 3">DSM 15094</strain>
    </source>
</reference>
<name>A0A495S075_9FLAO</name>
<accession>A0A495S075</accession>
<evidence type="ECO:0000256" key="1">
    <source>
        <dbReference type="SAM" id="SignalP"/>
    </source>
</evidence>
<protein>
    <recommendedName>
        <fullName evidence="4">Tissue inhibitor of metalloproteinase</fullName>
    </recommendedName>
</protein>
<organism evidence="2 3">
    <name type="scientific">Flavobacterium limicola</name>
    <dbReference type="NCBI Taxonomy" id="180441"/>
    <lineage>
        <taxon>Bacteria</taxon>
        <taxon>Pseudomonadati</taxon>
        <taxon>Bacteroidota</taxon>
        <taxon>Flavobacteriia</taxon>
        <taxon>Flavobacteriales</taxon>
        <taxon>Flavobacteriaceae</taxon>
        <taxon>Flavobacterium</taxon>
    </lineage>
</organism>
<evidence type="ECO:0000313" key="3">
    <source>
        <dbReference type="Proteomes" id="UP000280091"/>
    </source>
</evidence>
<evidence type="ECO:0000313" key="2">
    <source>
        <dbReference type="EMBL" id="RKS92578.1"/>
    </source>
</evidence>
<sequence length="188" mass="21802">MKYIITITLLFFSLNIFAQKPCDYSANVNDSIGTYRSTKEYIVNEKVFGGNSSYIFYSLALTDGLPTLTVQLIQKSKDFIKANCFDKNSKLFLQLNNGKIITLIHIDQENCGTLIHDEKGFDNRINSGIFMFMKDSFQELKSSPVSMMRIKYLTDTEDYVFKKEFKSELTNEIYNPENYFIDNLKCIE</sequence>
<dbReference type="AlphaFoldDB" id="A0A495S075"/>
<keyword evidence="3" id="KW-1185">Reference proteome</keyword>
<dbReference type="OrthoDB" id="1372254at2"/>
<feature type="signal peptide" evidence="1">
    <location>
        <begin position="1"/>
        <end position="18"/>
    </location>
</feature>